<dbReference type="AlphaFoldDB" id="A0A0R3TG87"/>
<evidence type="ECO:0000313" key="1">
    <source>
        <dbReference type="EMBL" id="VDO01934.1"/>
    </source>
</evidence>
<gene>
    <name evidence="1" type="ORF">HNAJ_LOCUS6074</name>
</gene>
<name>A0A0R3TG87_RODNA</name>
<dbReference type="WBParaSite" id="HNAJ_0000607801-mRNA-1">
    <property type="protein sequence ID" value="HNAJ_0000607801-mRNA-1"/>
    <property type="gene ID" value="HNAJ_0000607801"/>
</dbReference>
<dbReference type="OrthoDB" id="6273109at2759"/>
<reference evidence="3" key="1">
    <citation type="submission" date="2017-02" db="UniProtKB">
        <authorList>
            <consortium name="WormBaseParasite"/>
        </authorList>
    </citation>
    <scope>IDENTIFICATION</scope>
</reference>
<protein>
    <submittedName>
        <fullName evidence="3">FAM192A_Fyv6_N domain-containing protein</fullName>
    </submittedName>
</protein>
<proteinExistence type="predicted"/>
<dbReference type="EMBL" id="UZAE01005990">
    <property type="protein sequence ID" value="VDO01934.1"/>
    <property type="molecule type" value="Genomic_DNA"/>
</dbReference>
<evidence type="ECO:0000313" key="2">
    <source>
        <dbReference type="Proteomes" id="UP000278807"/>
    </source>
</evidence>
<reference evidence="1 2" key="2">
    <citation type="submission" date="2018-11" db="EMBL/GenBank/DDBJ databases">
        <authorList>
            <consortium name="Pathogen Informatics"/>
        </authorList>
    </citation>
    <scope>NUCLEOTIDE SEQUENCE [LARGE SCALE GENOMIC DNA]</scope>
</reference>
<keyword evidence="2" id="KW-1185">Reference proteome</keyword>
<dbReference type="Proteomes" id="UP000278807">
    <property type="component" value="Unassembled WGS sequence"/>
</dbReference>
<sequence length="206" mass="23987">MSVIDRARLWQEERRLEELGKNKSGFVDHDLIAHGDELVPVEERVRAFNTGQVLEENEAAKKRFDEEFEEERNRRIREQSFPADAKPQTIIRLVNRQQYPRTQTPGPMPSQDSLGDTLSKLTVKEKSSIFTKRSGGGRPIKMDRTAMQRRKTQPITLDDIARVNQCILQGSGIPSGSLYMLLIRLEDRKQFLVCLWKYAWNYRKLI</sequence>
<accession>A0A0R3TG87</accession>
<organism evidence="3">
    <name type="scientific">Rodentolepis nana</name>
    <name type="common">Dwarf tapeworm</name>
    <name type="synonym">Hymenolepis nana</name>
    <dbReference type="NCBI Taxonomy" id="102285"/>
    <lineage>
        <taxon>Eukaryota</taxon>
        <taxon>Metazoa</taxon>
        <taxon>Spiralia</taxon>
        <taxon>Lophotrochozoa</taxon>
        <taxon>Platyhelminthes</taxon>
        <taxon>Cestoda</taxon>
        <taxon>Eucestoda</taxon>
        <taxon>Cyclophyllidea</taxon>
        <taxon>Hymenolepididae</taxon>
        <taxon>Rodentolepis</taxon>
    </lineage>
</organism>
<evidence type="ECO:0000313" key="3">
    <source>
        <dbReference type="WBParaSite" id="HNAJ_0000607801-mRNA-1"/>
    </source>
</evidence>